<reference evidence="2" key="1">
    <citation type="journal article" date="2019" name="Int. J. Syst. Evol. Microbiol.">
        <title>The Global Catalogue of Microorganisms (GCM) 10K type strain sequencing project: providing services to taxonomists for standard genome sequencing and annotation.</title>
        <authorList>
            <consortium name="The Broad Institute Genomics Platform"/>
            <consortium name="The Broad Institute Genome Sequencing Center for Infectious Disease"/>
            <person name="Wu L."/>
            <person name="Ma J."/>
        </authorList>
    </citation>
    <scope>NUCLEOTIDE SEQUENCE [LARGE SCALE GENOMIC DNA]</scope>
    <source>
        <strain evidence="2">NBRC 101365</strain>
    </source>
</reference>
<dbReference type="Gene3D" id="3.30.2270.10">
    <property type="entry name" value="Folate-binding superfamily"/>
    <property type="match status" value="1"/>
</dbReference>
<dbReference type="EMBL" id="BSPC01000054">
    <property type="protein sequence ID" value="GLS21962.1"/>
    <property type="molecule type" value="Genomic_DNA"/>
</dbReference>
<name>A0ABQ6CNK9_9HYPH</name>
<dbReference type="RefSeq" id="WP_284314951.1">
    <property type="nucleotide sequence ID" value="NZ_BSPC01000054.1"/>
</dbReference>
<dbReference type="Proteomes" id="UP001156882">
    <property type="component" value="Unassembled WGS sequence"/>
</dbReference>
<evidence type="ECO:0000313" key="1">
    <source>
        <dbReference type="EMBL" id="GLS21962.1"/>
    </source>
</evidence>
<keyword evidence="2" id="KW-1185">Reference proteome</keyword>
<dbReference type="Pfam" id="PF04267">
    <property type="entry name" value="SoxD"/>
    <property type="match status" value="1"/>
</dbReference>
<organism evidence="1 2">
    <name type="scientific">Labrys miyagiensis</name>
    <dbReference type="NCBI Taxonomy" id="346912"/>
    <lineage>
        <taxon>Bacteria</taxon>
        <taxon>Pseudomonadati</taxon>
        <taxon>Pseudomonadota</taxon>
        <taxon>Alphaproteobacteria</taxon>
        <taxon>Hyphomicrobiales</taxon>
        <taxon>Xanthobacteraceae</taxon>
        <taxon>Labrys</taxon>
    </lineage>
</organism>
<comment type="caution">
    <text evidence="1">The sequence shown here is derived from an EMBL/GenBank/DDBJ whole genome shotgun (WGS) entry which is preliminary data.</text>
</comment>
<protein>
    <submittedName>
        <fullName evidence="1">Sarcosine oxidase subunit delta</fullName>
    </submittedName>
</protein>
<proteinExistence type="predicted"/>
<dbReference type="InterPro" id="IPR038561">
    <property type="entry name" value="SoxD_sf"/>
</dbReference>
<dbReference type="InterPro" id="IPR006279">
    <property type="entry name" value="SoxD"/>
</dbReference>
<sequence>MLRIPCPHCGVRDEFEFRYRGDASVRRPAADAGIDAFHAYVYERTNPAGWHLEWWQHVSGCRRLLKVARHTLSHEIHAVGLPDDEIVLPEASA</sequence>
<gene>
    <name evidence="1" type="primary">soxD</name>
    <name evidence="1" type="ORF">GCM10007874_49790</name>
</gene>
<accession>A0ABQ6CNK9</accession>
<evidence type="ECO:0000313" key="2">
    <source>
        <dbReference type="Proteomes" id="UP001156882"/>
    </source>
</evidence>